<dbReference type="SMR" id="A5PEX9"/>
<evidence type="ECO:0000313" key="3">
    <source>
        <dbReference type="EMBL" id="CAN86966.2"/>
    </source>
</evidence>
<dbReference type="eggNOG" id="ENOG502RA3W">
    <property type="taxonomic scope" value="Eukaryota"/>
</dbReference>
<dbReference type="OrthoDB" id="5875054at2759"/>
<evidence type="ECO:0000313" key="5">
    <source>
        <dbReference type="WormBase" id="Y95D11A.3"/>
    </source>
</evidence>
<dbReference type="EMBL" id="BX284601">
    <property type="protein sequence ID" value="CAN86966.2"/>
    <property type="molecule type" value="Genomic_DNA"/>
</dbReference>
<dbReference type="FunCoup" id="A5PEX9">
    <property type="interactions" value="1477"/>
</dbReference>
<dbReference type="KEGG" id="cel:CELE_Y95D11A.3"/>
<keyword evidence="1" id="KW-0175">Coiled coil</keyword>
<feature type="coiled-coil region" evidence="1">
    <location>
        <begin position="178"/>
        <end position="254"/>
    </location>
</feature>
<gene>
    <name evidence="3" type="ORF">CELE_Y95D11A.3</name>
    <name evidence="3 5" type="ORF">Y95D11A.3</name>
</gene>
<feature type="compositionally biased region" description="Low complexity" evidence="2">
    <location>
        <begin position="105"/>
        <end position="116"/>
    </location>
</feature>
<dbReference type="RefSeq" id="NP_001122560.2">
    <property type="nucleotide sequence ID" value="NM_001129088.2"/>
</dbReference>
<dbReference type="CTD" id="6418593"/>
<name>A5PEX9_CAEEL</name>
<keyword evidence="4" id="KW-1185">Reference proteome</keyword>
<dbReference type="AlphaFoldDB" id="A5PEX9"/>
<dbReference type="AGR" id="WB:WBGene00045434"/>
<dbReference type="Bgee" id="WBGene00045434">
    <property type="expression patterns" value="Expressed in embryo and 3 other cell types or tissues"/>
</dbReference>
<feature type="region of interest" description="Disordered" evidence="2">
    <location>
        <begin position="27"/>
        <end position="53"/>
    </location>
</feature>
<dbReference type="InParanoid" id="A5PEX9"/>
<dbReference type="UCSC" id="Y95D11A.3">
    <property type="organism name" value="c. elegans"/>
</dbReference>
<proteinExistence type="predicted"/>
<feature type="region of interest" description="Disordered" evidence="2">
    <location>
        <begin position="105"/>
        <end position="141"/>
    </location>
</feature>
<reference evidence="3 4" key="1">
    <citation type="journal article" date="1998" name="Science">
        <title>Genome sequence of the nematode C. elegans: a platform for investigating biology.</title>
        <authorList>
            <consortium name="The C. elegans sequencing consortium"/>
            <person name="Sulson J.E."/>
            <person name="Waterston R."/>
        </authorList>
    </citation>
    <scope>NUCLEOTIDE SEQUENCE [LARGE SCALE GENOMIC DNA]</scope>
    <source>
        <strain evidence="3 4">Bristol N2</strain>
    </source>
</reference>
<dbReference type="OMA" id="GDEMESM"/>
<dbReference type="GeneID" id="6418593"/>
<dbReference type="HOGENOM" id="CLU_934579_0_0_1"/>
<protein>
    <submittedName>
        <fullName evidence="3">BZIP domain-containing protein</fullName>
    </submittedName>
</protein>
<evidence type="ECO:0000256" key="2">
    <source>
        <dbReference type="SAM" id="MobiDB-lite"/>
    </source>
</evidence>
<dbReference type="Proteomes" id="UP000001940">
    <property type="component" value="Chromosome I"/>
</dbReference>
<accession>A5PEX9</accession>
<dbReference type="WormBase" id="Y95D11A.3">
    <property type="protein sequence ID" value="CE46119"/>
    <property type="gene ID" value="WBGene00045434"/>
</dbReference>
<sequence>MASQPELIMVDEQVVAYEVEIDSFDVKYDEEEHDGQGTQDEPFSHDEPSTSGYHHHYQFPNDVDPNDVYLFDEETDQIHQLDPNQLKNNEEIDDVEYIDQSVPSTSSMMTSLPSTVAPVQPNTYYRRKSGGPTATGNEKPNYRPLAFQTTYVNSVTQYGRRVVTKRIHESIDPTSNSINEESEILQKIQMEIEILTKENDLLKKDYEAVTKRVDSVNMVFNEAKARQKMAMEEKRQLQRDLTRAKCERTKLSKQLGHTQHRYQYQ</sequence>
<evidence type="ECO:0000313" key="4">
    <source>
        <dbReference type="Proteomes" id="UP000001940"/>
    </source>
</evidence>
<evidence type="ECO:0000256" key="1">
    <source>
        <dbReference type="SAM" id="Coils"/>
    </source>
</evidence>
<organism evidence="3 4">
    <name type="scientific">Caenorhabditis elegans</name>
    <dbReference type="NCBI Taxonomy" id="6239"/>
    <lineage>
        <taxon>Eukaryota</taxon>
        <taxon>Metazoa</taxon>
        <taxon>Ecdysozoa</taxon>
        <taxon>Nematoda</taxon>
        <taxon>Chromadorea</taxon>
        <taxon>Rhabditida</taxon>
        <taxon>Rhabditina</taxon>
        <taxon>Rhabditomorpha</taxon>
        <taxon>Rhabditoidea</taxon>
        <taxon>Rhabditidae</taxon>
        <taxon>Peloderinae</taxon>
        <taxon>Caenorhabditis</taxon>
    </lineage>
</organism>
<dbReference type="PaxDb" id="6239-Y95D11A.3"/>